<dbReference type="Gene3D" id="3.20.20.80">
    <property type="entry name" value="Glycosidases"/>
    <property type="match status" value="1"/>
</dbReference>
<dbReference type="InterPro" id="IPR017853">
    <property type="entry name" value="GH"/>
</dbReference>
<dbReference type="EC" id="3.2.1.20" evidence="5"/>
<dbReference type="SUPFAM" id="SSF51011">
    <property type="entry name" value="Glycosyl hydrolase domain"/>
    <property type="match status" value="1"/>
</dbReference>
<dbReference type="PANTHER" id="PTHR10357">
    <property type="entry name" value="ALPHA-AMYLASE FAMILY MEMBER"/>
    <property type="match status" value="1"/>
</dbReference>
<dbReference type="SMART" id="SM00642">
    <property type="entry name" value="Aamy"/>
    <property type="match status" value="1"/>
</dbReference>
<organism evidence="5 6">
    <name type="scientific">Spirochaeta isovalerica</name>
    <dbReference type="NCBI Taxonomy" id="150"/>
    <lineage>
        <taxon>Bacteria</taxon>
        <taxon>Pseudomonadati</taxon>
        <taxon>Spirochaetota</taxon>
        <taxon>Spirochaetia</taxon>
        <taxon>Spirochaetales</taxon>
        <taxon>Spirochaetaceae</taxon>
        <taxon>Spirochaeta</taxon>
    </lineage>
</organism>
<dbReference type="InterPro" id="IPR006047">
    <property type="entry name" value="GH13_cat_dom"/>
</dbReference>
<comment type="caution">
    <text evidence="5">The sequence shown here is derived from an EMBL/GenBank/DDBJ whole genome shotgun (WGS) entry which is preliminary data.</text>
</comment>
<evidence type="ECO:0000256" key="2">
    <source>
        <dbReference type="ARBA" id="ARBA00022801"/>
    </source>
</evidence>
<evidence type="ECO:0000313" key="6">
    <source>
        <dbReference type="Proteomes" id="UP000587760"/>
    </source>
</evidence>
<proteinExistence type="inferred from homology"/>
<reference evidence="5 6" key="1">
    <citation type="submission" date="2020-08" db="EMBL/GenBank/DDBJ databases">
        <title>Genomic Encyclopedia of Type Strains, Phase IV (KMG-IV): sequencing the most valuable type-strain genomes for metagenomic binning, comparative biology and taxonomic classification.</title>
        <authorList>
            <person name="Goeker M."/>
        </authorList>
    </citation>
    <scope>NUCLEOTIDE SEQUENCE [LARGE SCALE GENOMIC DNA]</scope>
    <source>
        <strain evidence="5 6">DSM 2461</strain>
    </source>
</reference>
<gene>
    <name evidence="5" type="ORF">HNR50_000362</name>
</gene>
<evidence type="ECO:0000256" key="3">
    <source>
        <dbReference type="ARBA" id="ARBA00023295"/>
    </source>
</evidence>
<dbReference type="InterPro" id="IPR045857">
    <property type="entry name" value="O16G_dom_2"/>
</dbReference>
<dbReference type="CDD" id="cd11333">
    <property type="entry name" value="AmyAc_SI_OligoGlu_DGase"/>
    <property type="match status" value="1"/>
</dbReference>
<keyword evidence="2 5" id="KW-0378">Hydrolase</keyword>
<dbReference type="GO" id="GO:0004558">
    <property type="term" value="F:alpha-1,4-glucosidase activity"/>
    <property type="evidence" value="ECO:0007669"/>
    <property type="project" value="UniProtKB-EC"/>
</dbReference>
<evidence type="ECO:0000259" key="4">
    <source>
        <dbReference type="SMART" id="SM00642"/>
    </source>
</evidence>
<feature type="domain" description="Glycosyl hydrolase family 13 catalytic" evidence="4">
    <location>
        <begin position="11"/>
        <end position="416"/>
    </location>
</feature>
<dbReference type="Gene3D" id="3.90.400.10">
    <property type="entry name" value="Oligo-1,6-glucosidase, Domain 2"/>
    <property type="match status" value="1"/>
</dbReference>
<evidence type="ECO:0000313" key="5">
    <source>
        <dbReference type="EMBL" id="MBB6478729.1"/>
    </source>
</evidence>
<keyword evidence="6" id="KW-1185">Reference proteome</keyword>
<sequence length="552" mass="64305">MEWWKEKVIYQIYPRSFADSNNDGIGDLKGITGKLDYLKELGIGGIWLSPHYPSPFLDCGYDVSDYTAVGEEYGSINDFIEFLDEAHKRDIKVILDLVLNHTSDKHRWFEESRSSKDNPKRDWYIWKENKGDFPNDWQSCFNGSAWTLDEKTNEYYYHFFLKEQPDLNWRNPEVKKAMFDAMRFWLDLGVDGFRIDAITAVFEDENLTNQGMTPEEFKKKTENSEVGGFLQENIWEHYMRYQIKQPELHQLLLEIRQLAESYGPDRFLVGELPDTEYLGPTGNELHMVFNFPLMYEGMAGNTVLENQRKRLPLHPEGSWQGNTLSNHDQSRIRSKYASDEIKHPILKQAVFLMMTLKGTPFIYYGEELGMHDYSPARVEDFKDLKSANLYFEEISAGTPAEDALEIARQDTRDRCRTPMPWNRKPNGGFSSPDVDTWLPVDPEYLEGINVDDEKNDPASLWNFYKSIINFRNNHKVLQYGEYSGVETDNDNLLVFKRTLEEEIYYVIINYSEKGILWNTPAGIKTEIIFGSERDYFENIVSGGASIILKVVV</sequence>
<dbReference type="EMBL" id="JACHGJ010000001">
    <property type="protein sequence ID" value="MBB6478729.1"/>
    <property type="molecule type" value="Genomic_DNA"/>
</dbReference>
<name>A0A841R6X0_9SPIO</name>
<dbReference type="FunFam" id="3.90.400.10:FF:000002">
    <property type="entry name" value="Sucrose isomerase"/>
    <property type="match status" value="1"/>
</dbReference>
<dbReference type="PANTHER" id="PTHR10357:SF179">
    <property type="entry name" value="NEUTRAL AND BASIC AMINO ACID TRANSPORT PROTEIN RBAT"/>
    <property type="match status" value="1"/>
</dbReference>
<dbReference type="Pfam" id="PF00128">
    <property type="entry name" value="Alpha-amylase"/>
    <property type="match status" value="1"/>
</dbReference>
<dbReference type="RefSeq" id="WP_184742848.1">
    <property type="nucleotide sequence ID" value="NZ_JACHGJ010000001.1"/>
</dbReference>
<dbReference type="GO" id="GO:0005975">
    <property type="term" value="P:carbohydrate metabolic process"/>
    <property type="evidence" value="ECO:0007669"/>
    <property type="project" value="InterPro"/>
</dbReference>
<protein>
    <submittedName>
        <fullName evidence="5">Alpha-glucosidase</fullName>
        <ecNumber evidence="5">3.2.1.20</ecNumber>
    </submittedName>
</protein>
<evidence type="ECO:0000256" key="1">
    <source>
        <dbReference type="ARBA" id="ARBA00008061"/>
    </source>
</evidence>
<accession>A0A841R6X0</accession>
<keyword evidence="3 5" id="KW-0326">Glycosidase</keyword>
<comment type="similarity">
    <text evidence="1">Belongs to the glycosyl hydrolase 13 family.</text>
</comment>
<dbReference type="SUPFAM" id="SSF51445">
    <property type="entry name" value="(Trans)glycosidases"/>
    <property type="match status" value="1"/>
</dbReference>
<dbReference type="AlphaFoldDB" id="A0A841R6X0"/>
<dbReference type="Proteomes" id="UP000587760">
    <property type="component" value="Unassembled WGS sequence"/>
</dbReference>